<comment type="caution">
    <text evidence="1">The sequence shown here is derived from an EMBL/GenBank/DDBJ whole genome shotgun (WGS) entry which is preliminary data.</text>
</comment>
<dbReference type="EMBL" id="WJXA01000009">
    <property type="protein sequence ID" value="KAF7132296.1"/>
    <property type="molecule type" value="Genomic_DNA"/>
</dbReference>
<keyword evidence="2" id="KW-1185">Reference proteome</keyword>
<evidence type="ECO:0000313" key="2">
    <source>
        <dbReference type="Proteomes" id="UP000626092"/>
    </source>
</evidence>
<protein>
    <submittedName>
        <fullName evidence="1">Uncharacterized protein</fullName>
    </submittedName>
</protein>
<organism evidence="1 2">
    <name type="scientific">Rhododendron simsii</name>
    <name type="common">Sims's rhododendron</name>
    <dbReference type="NCBI Taxonomy" id="118357"/>
    <lineage>
        <taxon>Eukaryota</taxon>
        <taxon>Viridiplantae</taxon>
        <taxon>Streptophyta</taxon>
        <taxon>Embryophyta</taxon>
        <taxon>Tracheophyta</taxon>
        <taxon>Spermatophyta</taxon>
        <taxon>Magnoliopsida</taxon>
        <taxon>eudicotyledons</taxon>
        <taxon>Gunneridae</taxon>
        <taxon>Pentapetalae</taxon>
        <taxon>asterids</taxon>
        <taxon>Ericales</taxon>
        <taxon>Ericaceae</taxon>
        <taxon>Ericoideae</taxon>
        <taxon>Rhodoreae</taxon>
        <taxon>Rhododendron</taxon>
    </lineage>
</organism>
<gene>
    <name evidence="1" type="ORF">RHSIM_Rhsim09G0085800</name>
</gene>
<accession>A0A834GDR3</accession>
<sequence length="121" mass="13964">MIDWTLAFYKHCFLKCNDLGLGSSWMQVAKDPEDIALNDSIPEEVLMLVEDLATHVVDIIALIHTKSQFNSQAMDNIFRNVNVVLREEHDLNLIRFLRIGHLQEKNVVGVVMREERDLDMA</sequence>
<reference evidence="1" key="1">
    <citation type="submission" date="2019-11" db="EMBL/GenBank/DDBJ databases">
        <authorList>
            <person name="Liu Y."/>
            <person name="Hou J."/>
            <person name="Li T.-Q."/>
            <person name="Guan C.-H."/>
            <person name="Wu X."/>
            <person name="Wu H.-Z."/>
            <person name="Ling F."/>
            <person name="Zhang R."/>
            <person name="Shi X.-G."/>
            <person name="Ren J.-P."/>
            <person name="Chen E.-F."/>
            <person name="Sun J.-M."/>
        </authorList>
    </citation>
    <scope>NUCLEOTIDE SEQUENCE</scope>
    <source>
        <strain evidence="1">Adult_tree_wgs_1</strain>
        <tissue evidence="1">Leaves</tissue>
    </source>
</reference>
<name>A0A834GDR3_RHOSS</name>
<dbReference type="Proteomes" id="UP000626092">
    <property type="component" value="Unassembled WGS sequence"/>
</dbReference>
<proteinExistence type="predicted"/>
<evidence type="ECO:0000313" key="1">
    <source>
        <dbReference type="EMBL" id="KAF7132296.1"/>
    </source>
</evidence>
<dbReference type="AlphaFoldDB" id="A0A834GDR3"/>